<keyword evidence="6" id="KW-0808">Transferase</keyword>
<feature type="domain" description="Histidine kinase" evidence="5">
    <location>
        <begin position="211"/>
        <end position="458"/>
    </location>
</feature>
<proteinExistence type="predicted"/>
<organism evidence="6 7">
    <name type="scientific">Pararcticibacter amylolyticus</name>
    <dbReference type="NCBI Taxonomy" id="2173175"/>
    <lineage>
        <taxon>Bacteria</taxon>
        <taxon>Pseudomonadati</taxon>
        <taxon>Bacteroidota</taxon>
        <taxon>Sphingobacteriia</taxon>
        <taxon>Sphingobacteriales</taxon>
        <taxon>Sphingobacteriaceae</taxon>
        <taxon>Pararcticibacter</taxon>
    </lineage>
</organism>
<dbReference type="EMBL" id="QEAS01000001">
    <property type="protein sequence ID" value="PWG82420.1"/>
    <property type="molecule type" value="Genomic_DNA"/>
</dbReference>
<keyword evidence="4" id="KW-0812">Transmembrane</keyword>
<gene>
    <name evidence="6" type="ORF">DDR33_00695</name>
</gene>
<dbReference type="PROSITE" id="PS50109">
    <property type="entry name" value="HIS_KIN"/>
    <property type="match status" value="1"/>
</dbReference>
<dbReference type="InterPro" id="IPR003594">
    <property type="entry name" value="HATPase_dom"/>
</dbReference>
<feature type="transmembrane region" description="Helical" evidence="4">
    <location>
        <begin position="114"/>
        <end position="133"/>
    </location>
</feature>
<evidence type="ECO:0000313" key="7">
    <source>
        <dbReference type="Proteomes" id="UP000245647"/>
    </source>
</evidence>
<dbReference type="InterPro" id="IPR036890">
    <property type="entry name" value="HATPase_C_sf"/>
</dbReference>
<keyword evidence="4" id="KW-0472">Membrane</keyword>
<dbReference type="Proteomes" id="UP000245647">
    <property type="component" value="Unassembled WGS sequence"/>
</dbReference>
<dbReference type="PRINTS" id="PR00344">
    <property type="entry name" value="BCTRLSENSOR"/>
</dbReference>
<dbReference type="SMART" id="SM00388">
    <property type="entry name" value="HisKA"/>
    <property type="match status" value="1"/>
</dbReference>
<dbReference type="InterPro" id="IPR036097">
    <property type="entry name" value="HisK_dim/P_sf"/>
</dbReference>
<evidence type="ECO:0000259" key="5">
    <source>
        <dbReference type="PROSITE" id="PS50109"/>
    </source>
</evidence>
<evidence type="ECO:0000256" key="4">
    <source>
        <dbReference type="SAM" id="Phobius"/>
    </source>
</evidence>
<evidence type="ECO:0000256" key="1">
    <source>
        <dbReference type="ARBA" id="ARBA00000085"/>
    </source>
</evidence>
<evidence type="ECO:0000313" key="6">
    <source>
        <dbReference type="EMBL" id="PWG82420.1"/>
    </source>
</evidence>
<dbReference type="GO" id="GO:0000155">
    <property type="term" value="F:phosphorelay sensor kinase activity"/>
    <property type="evidence" value="ECO:0007669"/>
    <property type="project" value="InterPro"/>
</dbReference>
<name>A0A2U2PLZ7_9SPHI</name>
<dbReference type="EC" id="2.7.13.3" evidence="2"/>
<comment type="caution">
    <text evidence="6">The sequence shown here is derived from an EMBL/GenBank/DDBJ whole genome shotgun (WGS) entry which is preliminary data.</text>
</comment>
<dbReference type="SMART" id="SM00387">
    <property type="entry name" value="HATPase_c"/>
    <property type="match status" value="1"/>
</dbReference>
<sequence>MSLFPFLTILFLVQYLNKKLKGSSVYPKWKDIFLIVQFIIVALLVVEAVTSSRPWFNWIWNFLLFVSIGAVLKVHEFRKARPVIVAVLPMFFVALVEDSVKLLNRDFYERWDDYFSAATFFAVVWLLAFVFIIRKQQKAQEQELLRRLAEDAQNRIIAERKAALEIEVQERTGELLAQKEELEKIVLQLQATQTQLVQQEKLASLGELTAGIAHEIQNPLNFVNNFAEVSAELLEELKAGPLQNISESDKEYADEILQDLKQNLSKIVFHGKRADGIVKGMLMHSRTNTGKKEPTDINALADEYLRLSYHGLRAKDKSFNSAMHTDLDPSVGMVEAVPQDIGRVLLNIFNNAFYSVSEKKKIQPETYGPAVWVSSRKIVSENGTEMLELVIRDNGMGIPETVLEKLYQPFFTTKPAGQGTGLGLSISYDIITKGHNGEMKVDSKEGEFAEFTILLPLA</sequence>
<dbReference type="OrthoDB" id="9806995at2"/>
<dbReference type="InterPro" id="IPR003661">
    <property type="entry name" value="HisK_dim/P_dom"/>
</dbReference>
<dbReference type="Pfam" id="PF02518">
    <property type="entry name" value="HATPase_c"/>
    <property type="match status" value="1"/>
</dbReference>
<protein>
    <recommendedName>
        <fullName evidence="2">histidine kinase</fullName>
        <ecNumber evidence="2">2.7.13.3</ecNumber>
    </recommendedName>
</protein>
<keyword evidence="7" id="KW-1185">Reference proteome</keyword>
<dbReference type="SUPFAM" id="SSF47384">
    <property type="entry name" value="Homodimeric domain of signal transducing histidine kinase"/>
    <property type="match status" value="1"/>
</dbReference>
<dbReference type="CDD" id="cd00082">
    <property type="entry name" value="HisKA"/>
    <property type="match status" value="1"/>
</dbReference>
<dbReference type="PANTHER" id="PTHR43065">
    <property type="entry name" value="SENSOR HISTIDINE KINASE"/>
    <property type="match status" value="1"/>
</dbReference>
<dbReference type="Gene3D" id="3.30.565.10">
    <property type="entry name" value="Histidine kinase-like ATPase, C-terminal domain"/>
    <property type="match status" value="1"/>
</dbReference>
<accession>A0A2U2PLZ7</accession>
<dbReference type="Gene3D" id="1.10.287.130">
    <property type="match status" value="1"/>
</dbReference>
<comment type="catalytic activity">
    <reaction evidence="1">
        <text>ATP + protein L-histidine = ADP + protein N-phospho-L-histidine.</text>
        <dbReference type="EC" id="2.7.13.3"/>
    </reaction>
</comment>
<feature type="transmembrane region" description="Helical" evidence="4">
    <location>
        <begin position="84"/>
        <end position="102"/>
    </location>
</feature>
<dbReference type="RefSeq" id="WP_109413839.1">
    <property type="nucleotide sequence ID" value="NZ_QEAS01000001.1"/>
</dbReference>
<keyword evidence="4" id="KW-1133">Transmembrane helix</keyword>
<feature type="transmembrane region" description="Helical" evidence="4">
    <location>
        <begin position="55"/>
        <end position="72"/>
    </location>
</feature>
<dbReference type="InterPro" id="IPR005467">
    <property type="entry name" value="His_kinase_dom"/>
</dbReference>
<feature type="transmembrane region" description="Helical" evidence="4">
    <location>
        <begin position="32"/>
        <end position="49"/>
    </location>
</feature>
<dbReference type="InterPro" id="IPR004358">
    <property type="entry name" value="Sig_transdc_His_kin-like_C"/>
</dbReference>
<keyword evidence="3" id="KW-0597">Phosphoprotein</keyword>
<dbReference type="SUPFAM" id="SSF55874">
    <property type="entry name" value="ATPase domain of HSP90 chaperone/DNA topoisomerase II/histidine kinase"/>
    <property type="match status" value="1"/>
</dbReference>
<evidence type="ECO:0000256" key="2">
    <source>
        <dbReference type="ARBA" id="ARBA00012438"/>
    </source>
</evidence>
<keyword evidence="6" id="KW-0418">Kinase</keyword>
<dbReference type="PANTHER" id="PTHR43065:SF42">
    <property type="entry name" value="TWO-COMPONENT SENSOR PPRA"/>
    <property type="match status" value="1"/>
</dbReference>
<reference evidence="6 7" key="1">
    <citation type="submission" date="2018-04" db="EMBL/GenBank/DDBJ databases">
        <title>Pedobacter chongqingensis sp. nov., isolated from a rottenly hemp rope.</title>
        <authorList>
            <person name="Cai Y."/>
        </authorList>
    </citation>
    <scope>NUCLEOTIDE SEQUENCE [LARGE SCALE GENOMIC DNA]</scope>
    <source>
        <strain evidence="6 7">FJ4-8</strain>
    </source>
</reference>
<evidence type="ECO:0000256" key="3">
    <source>
        <dbReference type="ARBA" id="ARBA00022553"/>
    </source>
</evidence>
<dbReference type="AlphaFoldDB" id="A0A2U2PLZ7"/>